<feature type="non-terminal residue" evidence="2">
    <location>
        <position position="1"/>
    </location>
</feature>
<reference evidence="2" key="1">
    <citation type="submission" date="2023-10" db="EMBL/GenBank/DDBJ databases">
        <title>Genome assembly of Pristionchus species.</title>
        <authorList>
            <person name="Yoshida K."/>
            <person name="Sommer R.J."/>
        </authorList>
    </citation>
    <scope>NUCLEOTIDE SEQUENCE</scope>
    <source>
        <strain evidence="2">RS0144</strain>
    </source>
</reference>
<accession>A0AAV5SB34</accession>
<keyword evidence="3" id="KW-1185">Reference proteome</keyword>
<protein>
    <submittedName>
        <fullName evidence="2">Uncharacterized protein</fullName>
    </submittedName>
</protein>
<dbReference type="Proteomes" id="UP001432027">
    <property type="component" value="Unassembled WGS sequence"/>
</dbReference>
<comment type="caution">
    <text evidence="2">The sequence shown here is derived from an EMBL/GenBank/DDBJ whole genome shotgun (WGS) entry which is preliminary data.</text>
</comment>
<evidence type="ECO:0000313" key="2">
    <source>
        <dbReference type="EMBL" id="GMS79837.1"/>
    </source>
</evidence>
<evidence type="ECO:0000256" key="1">
    <source>
        <dbReference type="SAM" id="MobiDB-lite"/>
    </source>
</evidence>
<gene>
    <name evidence="2" type="ORF">PENTCL1PPCAC_2012</name>
</gene>
<feature type="compositionally biased region" description="Polar residues" evidence="1">
    <location>
        <begin position="59"/>
        <end position="69"/>
    </location>
</feature>
<dbReference type="EMBL" id="BTSX01000001">
    <property type="protein sequence ID" value="GMS79837.1"/>
    <property type="molecule type" value="Genomic_DNA"/>
</dbReference>
<feature type="region of interest" description="Disordered" evidence="1">
    <location>
        <begin position="37"/>
        <end position="69"/>
    </location>
</feature>
<evidence type="ECO:0000313" key="3">
    <source>
        <dbReference type="Proteomes" id="UP001432027"/>
    </source>
</evidence>
<organism evidence="2 3">
    <name type="scientific">Pristionchus entomophagus</name>
    <dbReference type="NCBI Taxonomy" id="358040"/>
    <lineage>
        <taxon>Eukaryota</taxon>
        <taxon>Metazoa</taxon>
        <taxon>Ecdysozoa</taxon>
        <taxon>Nematoda</taxon>
        <taxon>Chromadorea</taxon>
        <taxon>Rhabditida</taxon>
        <taxon>Rhabditina</taxon>
        <taxon>Diplogasteromorpha</taxon>
        <taxon>Diplogasteroidea</taxon>
        <taxon>Neodiplogasteridae</taxon>
        <taxon>Pristionchus</taxon>
    </lineage>
</organism>
<sequence length="69" mass="7187">RRPPLGLVVDNGPLWGSQIQISSGQWAMGGAVKSREGREASLIPRATASPPAPHLASGPTCSQKLVKNT</sequence>
<name>A0AAV5SB34_9BILA</name>
<dbReference type="AlphaFoldDB" id="A0AAV5SB34"/>
<proteinExistence type="predicted"/>